<evidence type="ECO:0000313" key="1">
    <source>
        <dbReference type="EMBL" id="PJA32668.1"/>
    </source>
</evidence>
<evidence type="ECO:0000313" key="2">
    <source>
        <dbReference type="Proteomes" id="UP000230758"/>
    </source>
</evidence>
<accession>A0A2M7WRP1</accession>
<reference evidence="2" key="1">
    <citation type="submission" date="2017-09" db="EMBL/GenBank/DDBJ databases">
        <title>Depth-based differentiation of microbial function through sediment-hosted aquifers and enrichment of novel symbionts in the deep terrestrial subsurface.</title>
        <authorList>
            <person name="Probst A.J."/>
            <person name="Ladd B."/>
            <person name="Jarett J.K."/>
            <person name="Geller-Mcgrath D.E."/>
            <person name="Sieber C.M.K."/>
            <person name="Emerson J.B."/>
            <person name="Anantharaman K."/>
            <person name="Thomas B.C."/>
            <person name="Malmstrom R."/>
            <person name="Stieglmeier M."/>
            <person name="Klingl A."/>
            <person name="Woyke T."/>
            <person name="Ryan C.M."/>
            <person name="Banfield J.F."/>
        </authorList>
    </citation>
    <scope>NUCLEOTIDE SEQUENCE [LARGE SCALE GENOMIC DNA]</scope>
</reference>
<comment type="caution">
    <text evidence="1">The sequence shown here is derived from an EMBL/GenBank/DDBJ whole genome shotgun (WGS) entry which is preliminary data.</text>
</comment>
<dbReference type="Proteomes" id="UP000230758">
    <property type="component" value="Unassembled WGS sequence"/>
</dbReference>
<organism evidence="1 2">
    <name type="scientific">Candidatus Zambryskibacteria bacterium CG_4_9_14_3_um_filter_42_15</name>
    <dbReference type="NCBI Taxonomy" id="1975112"/>
    <lineage>
        <taxon>Bacteria</taxon>
        <taxon>Candidatus Zambryskiibacteriota</taxon>
    </lineage>
</organism>
<name>A0A2M7WRP1_9BACT</name>
<dbReference type="InterPro" id="IPR023346">
    <property type="entry name" value="Lysozyme-like_dom_sf"/>
</dbReference>
<proteinExistence type="predicted"/>
<gene>
    <name evidence="1" type="ORF">CO185_02120</name>
</gene>
<dbReference type="SUPFAM" id="SSF53955">
    <property type="entry name" value="Lysozyme-like"/>
    <property type="match status" value="1"/>
</dbReference>
<evidence type="ECO:0008006" key="3">
    <source>
        <dbReference type="Google" id="ProtNLM"/>
    </source>
</evidence>
<sequence length="135" mass="15516">MPTIEGGVQAESLPKEVRAEDYQPITDSKNIERFVNDYFADIPILAEIAKCESRYRHYNSKGNILKGEENSYDRGVMQINLSYHAKTAEKLGLDIQNLDDNVKYARYLYEKQGAKPWMSSSACWAKFNQSEIAKR</sequence>
<dbReference type="AlphaFoldDB" id="A0A2M7WRP1"/>
<protein>
    <recommendedName>
        <fullName evidence="3">Transglycosylase SLT domain-containing protein</fullName>
    </recommendedName>
</protein>
<dbReference type="EMBL" id="PFXF01000024">
    <property type="protein sequence ID" value="PJA32668.1"/>
    <property type="molecule type" value="Genomic_DNA"/>
</dbReference>